<feature type="region of interest" description="Disordered" evidence="1">
    <location>
        <begin position="1"/>
        <end position="38"/>
    </location>
</feature>
<comment type="caution">
    <text evidence="2">The sequence shown here is derived from an EMBL/GenBank/DDBJ whole genome shotgun (WGS) entry which is preliminary data.</text>
</comment>
<reference evidence="2 3" key="1">
    <citation type="submission" date="2018-03" db="EMBL/GenBank/DDBJ databases">
        <authorList>
            <person name="Keele B.F."/>
        </authorList>
    </citation>
    <scope>NUCLEOTIDE SEQUENCE [LARGE SCALE GENOMIC DNA]</scope>
    <source>
        <strain evidence="2 3">AU19729</strain>
    </source>
</reference>
<gene>
    <name evidence="2" type="ORF">C6Q15_12315</name>
</gene>
<evidence type="ECO:0000313" key="2">
    <source>
        <dbReference type="EMBL" id="PRF61106.1"/>
    </source>
</evidence>
<name>A0A2S9MQS4_9BURK</name>
<evidence type="ECO:0000256" key="1">
    <source>
        <dbReference type="SAM" id="MobiDB-lite"/>
    </source>
</evidence>
<proteinExistence type="predicted"/>
<feature type="region of interest" description="Disordered" evidence="1">
    <location>
        <begin position="73"/>
        <end position="97"/>
    </location>
</feature>
<accession>A0A2S9MQS4</accession>
<dbReference type="AlphaFoldDB" id="A0A2S9MQS4"/>
<evidence type="ECO:0000313" key="3">
    <source>
        <dbReference type="Proteomes" id="UP000238982"/>
    </source>
</evidence>
<sequence>MLDAHAPRGAGRSTHARHVPVARSRAGRGRAAVRRDSMTHRVASAAPLRCRRAGADGARLCFTVSVPTLDVRSASNGRRRTTPAQRTAALDTAKETS</sequence>
<dbReference type="Proteomes" id="UP000238982">
    <property type="component" value="Unassembled WGS sequence"/>
</dbReference>
<dbReference type="EMBL" id="PVGH01000053">
    <property type="protein sequence ID" value="PRF61106.1"/>
    <property type="molecule type" value="Genomic_DNA"/>
</dbReference>
<feature type="compositionally biased region" description="Basic residues" evidence="1">
    <location>
        <begin position="14"/>
        <end position="32"/>
    </location>
</feature>
<protein>
    <submittedName>
        <fullName evidence="2">Uncharacterized protein</fullName>
    </submittedName>
</protein>
<organism evidence="2 3">
    <name type="scientific">Burkholderia multivorans</name>
    <dbReference type="NCBI Taxonomy" id="87883"/>
    <lineage>
        <taxon>Bacteria</taxon>
        <taxon>Pseudomonadati</taxon>
        <taxon>Pseudomonadota</taxon>
        <taxon>Betaproteobacteria</taxon>
        <taxon>Burkholderiales</taxon>
        <taxon>Burkholderiaceae</taxon>
        <taxon>Burkholderia</taxon>
        <taxon>Burkholderia cepacia complex</taxon>
    </lineage>
</organism>